<protein>
    <recommendedName>
        <fullName evidence="4">YtxH domain-containing protein</fullName>
    </recommendedName>
</protein>
<evidence type="ECO:0000313" key="2">
    <source>
        <dbReference type="EMBL" id="PIR94200.1"/>
    </source>
</evidence>
<accession>A0A2H0V781</accession>
<keyword evidence="1" id="KW-0472">Membrane</keyword>
<evidence type="ECO:0000256" key="1">
    <source>
        <dbReference type="SAM" id="Phobius"/>
    </source>
</evidence>
<gene>
    <name evidence="2" type="ORF">COT97_02620</name>
</gene>
<evidence type="ECO:0008006" key="4">
    <source>
        <dbReference type="Google" id="ProtNLM"/>
    </source>
</evidence>
<dbReference type="Proteomes" id="UP000229901">
    <property type="component" value="Unassembled WGS sequence"/>
</dbReference>
<comment type="caution">
    <text evidence="2">The sequence shown here is derived from an EMBL/GenBank/DDBJ whole genome shotgun (WGS) entry which is preliminary data.</text>
</comment>
<feature type="transmembrane region" description="Helical" evidence="1">
    <location>
        <begin position="6"/>
        <end position="25"/>
    </location>
</feature>
<reference evidence="3" key="1">
    <citation type="submission" date="2017-09" db="EMBL/GenBank/DDBJ databases">
        <title>Depth-based differentiation of microbial function through sediment-hosted aquifers and enrichment of novel symbionts in the deep terrestrial subsurface.</title>
        <authorList>
            <person name="Probst A.J."/>
            <person name="Ladd B."/>
            <person name="Jarett J.K."/>
            <person name="Geller-Mcgrath D.E."/>
            <person name="Sieber C.M.K."/>
            <person name="Emerson J.B."/>
            <person name="Anantharaman K."/>
            <person name="Thomas B.C."/>
            <person name="Malmstrom R."/>
            <person name="Stieglmeier M."/>
            <person name="Klingl A."/>
            <person name="Woyke T."/>
            <person name="Ryan C.M."/>
            <person name="Banfield J.F."/>
        </authorList>
    </citation>
    <scope>NUCLEOTIDE SEQUENCE [LARGE SCALE GENOMIC DNA]</scope>
</reference>
<keyword evidence="1" id="KW-0812">Transmembrane</keyword>
<name>A0A2H0V781_9BACT</name>
<sequence>MKKNFLLKGAVWGIILGTVGGYLFNSKSGKQNRTKMKAAADKLAKRLTLELDQVSDVTKKHYDGMVNKVITDLKQDKAMSKEAWDEVSKELKSRWKVVHGEVKKAVVTKVRKKIAPKKKKK</sequence>
<keyword evidence="1" id="KW-1133">Transmembrane helix</keyword>
<organism evidence="2 3">
    <name type="scientific">Candidatus Falkowbacteria bacterium CG10_big_fil_rev_8_21_14_0_10_39_11</name>
    <dbReference type="NCBI Taxonomy" id="1974565"/>
    <lineage>
        <taxon>Bacteria</taxon>
        <taxon>Candidatus Falkowiibacteriota</taxon>
    </lineage>
</organism>
<dbReference type="AlphaFoldDB" id="A0A2H0V781"/>
<proteinExistence type="predicted"/>
<evidence type="ECO:0000313" key="3">
    <source>
        <dbReference type="Proteomes" id="UP000229901"/>
    </source>
</evidence>
<dbReference type="EMBL" id="PFAP01000014">
    <property type="protein sequence ID" value="PIR94200.1"/>
    <property type="molecule type" value="Genomic_DNA"/>
</dbReference>